<keyword evidence="5" id="KW-1185">Reference proteome</keyword>
<dbReference type="Pfam" id="PF10671">
    <property type="entry name" value="TcpQ"/>
    <property type="match status" value="1"/>
</dbReference>
<evidence type="ECO:0000313" key="5">
    <source>
        <dbReference type="Proteomes" id="UP000199356"/>
    </source>
</evidence>
<evidence type="ECO:0000256" key="1">
    <source>
        <dbReference type="SAM" id="MobiDB-lite"/>
    </source>
</evidence>
<evidence type="ECO:0000313" key="4">
    <source>
        <dbReference type="EMBL" id="SFQ01419.1"/>
    </source>
</evidence>
<feature type="signal peptide" evidence="2">
    <location>
        <begin position="1"/>
        <end position="20"/>
    </location>
</feature>
<sequence>MKYSTAIALIVLTSAAPVFAGVMPGEDTPFYWETPDGPMAPSVDTTDDAPLDSGDAKVAPVADKPSNRILKDYPLTAAPQNGVPEAGSSAVFEAASPRPTAEAPTGVELVGPDALDEVGSTDAPHRRAPMGADGVIRGVQDNPEAELHRRGGETPASEAGYAHPDEIRRANALGDYRPPIQSVGSKTTVSEEVHDIASDEAEILVTDEGWRTERGSSLRETLDAWSQHAGYQLIWEAPYDYDLTANATIEGSFLDAVGKTLSAFEHATPPIRGAVFPENQVLVISTSNEFSGR</sequence>
<dbReference type="AlphaFoldDB" id="A0A1I5V1R4"/>
<dbReference type="STRING" id="441119.SAMN04488047_12620"/>
<name>A0A1I5V1R4_9RHOB</name>
<organism evidence="4 5">
    <name type="scientific">Tranquillimonas alkanivorans</name>
    <dbReference type="NCBI Taxonomy" id="441119"/>
    <lineage>
        <taxon>Bacteria</taxon>
        <taxon>Pseudomonadati</taxon>
        <taxon>Pseudomonadota</taxon>
        <taxon>Alphaproteobacteria</taxon>
        <taxon>Rhodobacterales</taxon>
        <taxon>Roseobacteraceae</taxon>
        <taxon>Tranquillimonas</taxon>
    </lineage>
</organism>
<dbReference type="Proteomes" id="UP000199356">
    <property type="component" value="Unassembled WGS sequence"/>
</dbReference>
<dbReference type="RefSeq" id="WP_177215255.1">
    <property type="nucleotide sequence ID" value="NZ_FOXA01000026.1"/>
</dbReference>
<protein>
    <submittedName>
        <fullName evidence="4">Toxin co-regulated pilus biosynthesis protein Q</fullName>
    </submittedName>
</protein>
<proteinExistence type="predicted"/>
<accession>A0A1I5V1R4</accession>
<dbReference type="EMBL" id="FOXA01000026">
    <property type="protein sequence ID" value="SFQ01419.1"/>
    <property type="molecule type" value="Genomic_DNA"/>
</dbReference>
<feature type="region of interest" description="Disordered" evidence="1">
    <location>
        <begin position="34"/>
        <end position="58"/>
    </location>
</feature>
<feature type="domain" description="Toxin co-regulated pilus biosynthesis protein Q C-terminal" evidence="3">
    <location>
        <begin position="209"/>
        <end position="285"/>
    </location>
</feature>
<dbReference type="InterPro" id="IPR018927">
    <property type="entry name" value="Pilus_synth_Q_C"/>
</dbReference>
<evidence type="ECO:0000259" key="3">
    <source>
        <dbReference type="Pfam" id="PF10671"/>
    </source>
</evidence>
<feature type="chain" id="PRO_5011642105" evidence="2">
    <location>
        <begin position="21"/>
        <end position="293"/>
    </location>
</feature>
<dbReference type="Gene3D" id="3.55.50.70">
    <property type="match status" value="1"/>
</dbReference>
<feature type="region of interest" description="Disordered" evidence="1">
    <location>
        <begin position="117"/>
        <end position="137"/>
    </location>
</feature>
<keyword evidence="2" id="KW-0732">Signal</keyword>
<gene>
    <name evidence="4" type="ORF">SAMN04488047_12620</name>
</gene>
<evidence type="ECO:0000256" key="2">
    <source>
        <dbReference type="SAM" id="SignalP"/>
    </source>
</evidence>
<reference evidence="4 5" key="1">
    <citation type="submission" date="2016-10" db="EMBL/GenBank/DDBJ databases">
        <authorList>
            <person name="de Groot N.N."/>
        </authorList>
    </citation>
    <scope>NUCLEOTIDE SEQUENCE [LARGE SCALE GENOMIC DNA]</scope>
    <source>
        <strain evidence="4 5">DSM 19547</strain>
    </source>
</reference>